<gene>
    <name evidence="2" type="ORF">ACFSKO_18855</name>
</gene>
<comment type="caution">
    <text evidence="2">The sequence shown here is derived from an EMBL/GenBank/DDBJ whole genome shotgun (WGS) entry which is preliminary data.</text>
</comment>
<protein>
    <submittedName>
        <fullName evidence="2">PilZ domain-containing protein</fullName>
    </submittedName>
</protein>
<feature type="domain" description="PilZ" evidence="1">
    <location>
        <begin position="7"/>
        <end position="95"/>
    </location>
</feature>
<accession>A0ABW5BQ04</accession>
<evidence type="ECO:0000313" key="2">
    <source>
        <dbReference type="EMBL" id="MFD2207679.1"/>
    </source>
</evidence>
<proteinExistence type="predicted"/>
<dbReference type="Pfam" id="PF07238">
    <property type="entry name" value="PilZ"/>
    <property type="match status" value="1"/>
</dbReference>
<dbReference type="SUPFAM" id="SSF141371">
    <property type="entry name" value="PilZ domain-like"/>
    <property type="match status" value="1"/>
</dbReference>
<reference evidence="3" key="1">
    <citation type="journal article" date="2019" name="Int. J. Syst. Evol. Microbiol.">
        <title>The Global Catalogue of Microorganisms (GCM) 10K type strain sequencing project: providing services to taxonomists for standard genome sequencing and annotation.</title>
        <authorList>
            <consortium name="The Broad Institute Genomics Platform"/>
            <consortium name="The Broad Institute Genome Sequencing Center for Infectious Disease"/>
            <person name="Wu L."/>
            <person name="Ma J."/>
        </authorList>
    </citation>
    <scope>NUCLEOTIDE SEQUENCE [LARGE SCALE GENOMIC DNA]</scope>
    <source>
        <strain evidence="3">CGMCC 4.7192</strain>
    </source>
</reference>
<organism evidence="2 3">
    <name type="scientific">Kiloniella antarctica</name>
    <dbReference type="NCBI Taxonomy" id="1550907"/>
    <lineage>
        <taxon>Bacteria</taxon>
        <taxon>Pseudomonadati</taxon>
        <taxon>Pseudomonadota</taxon>
        <taxon>Alphaproteobacteria</taxon>
        <taxon>Rhodospirillales</taxon>
        <taxon>Kiloniellaceae</taxon>
        <taxon>Kiloniella</taxon>
    </lineage>
</organism>
<evidence type="ECO:0000313" key="3">
    <source>
        <dbReference type="Proteomes" id="UP001597294"/>
    </source>
</evidence>
<dbReference type="InterPro" id="IPR009875">
    <property type="entry name" value="PilZ_domain"/>
</dbReference>
<dbReference type="Proteomes" id="UP001597294">
    <property type="component" value="Unassembled WGS sequence"/>
</dbReference>
<dbReference type="EMBL" id="JBHUII010000013">
    <property type="protein sequence ID" value="MFD2207679.1"/>
    <property type="molecule type" value="Genomic_DNA"/>
</dbReference>
<dbReference type="RefSeq" id="WP_380254569.1">
    <property type="nucleotide sequence ID" value="NZ_JBHUII010000013.1"/>
</dbReference>
<keyword evidence="3" id="KW-1185">Reference proteome</keyword>
<name>A0ABW5BQ04_9PROT</name>
<dbReference type="Gene3D" id="2.40.10.220">
    <property type="entry name" value="predicted glycosyltransferase like domains"/>
    <property type="match status" value="1"/>
</dbReference>
<sequence>MTKSGEERRIFPRAEVTLIGRMKGEPLKKDCAVMDISLTGAKLELDEELNDRTIESVRFSQTSGLNVSIAWQKGCSVGVHFTDDPHDIANVLETLIPESCFEPFSKK</sequence>
<evidence type="ECO:0000259" key="1">
    <source>
        <dbReference type="Pfam" id="PF07238"/>
    </source>
</evidence>